<accession>A0A166GUV8</accession>
<feature type="region of interest" description="Disordered" evidence="1">
    <location>
        <begin position="59"/>
        <end position="106"/>
    </location>
</feature>
<evidence type="ECO:0000313" key="2">
    <source>
        <dbReference type="EMBL" id="KZP18189.1"/>
    </source>
</evidence>
<protein>
    <submittedName>
        <fullName evidence="2">Uncharacterized protein</fullName>
    </submittedName>
</protein>
<keyword evidence="3" id="KW-1185">Reference proteome</keyword>
<feature type="region of interest" description="Disordered" evidence="1">
    <location>
        <begin position="1"/>
        <end position="31"/>
    </location>
</feature>
<sequence length="106" mass="10680">MMDAADQGVPGRPAGLKGGRQDGYDGMGGQGGQFVGGSSVRLSYSCSLPGTALTCMGRHQPAAGHEGGVPERPGSGGLQPAHCARAVPDRDGEPQAEGVDQLHRQG</sequence>
<reference evidence="2 3" key="1">
    <citation type="journal article" date="2016" name="Mol. Biol. Evol.">
        <title>Comparative Genomics of Early-Diverging Mushroom-Forming Fungi Provides Insights into the Origins of Lignocellulose Decay Capabilities.</title>
        <authorList>
            <person name="Nagy L.G."/>
            <person name="Riley R."/>
            <person name="Tritt A."/>
            <person name="Adam C."/>
            <person name="Daum C."/>
            <person name="Floudas D."/>
            <person name="Sun H."/>
            <person name="Yadav J.S."/>
            <person name="Pangilinan J."/>
            <person name="Larsson K.H."/>
            <person name="Matsuura K."/>
            <person name="Barry K."/>
            <person name="Labutti K."/>
            <person name="Kuo R."/>
            <person name="Ohm R.A."/>
            <person name="Bhattacharya S.S."/>
            <person name="Shirouzu T."/>
            <person name="Yoshinaga Y."/>
            <person name="Martin F.M."/>
            <person name="Grigoriev I.V."/>
            <person name="Hibbett D.S."/>
        </authorList>
    </citation>
    <scope>NUCLEOTIDE SEQUENCE [LARGE SCALE GENOMIC DNA]</scope>
    <source>
        <strain evidence="2 3">CBS 109695</strain>
    </source>
</reference>
<name>A0A166GUV8_9AGAM</name>
<gene>
    <name evidence="2" type="ORF">FIBSPDRAFT_602209</name>
</gene>
<evidence type="ECO:0000313" key="3">
    <source>
        <dbReference type="Proteomes" id="UP000076532"/>
    </source>
</evidence>
<organism evidence="2 3">
    <name type="scientific">Athelia psychrophila</name>
    <dbReference type="NCBI Taxonomy" id="1759441"/>
    <lineage>
        <taxon>Eukaryota</taxon>
        <taxon>Fungi</taxon>
        <taxon>Dikarya</taxon>
        <taxon>Basidiomycota</taxon>
        <taxon>Agaricomycotina</taxon>
        <taxon>Agaricomycetes</taxon>
        <taxon>Agaricomycetidae</taxon>
        <taxon>Atheliales</taxon>
        <taxon>Atheliaceae</taxon>
        <taxon>Athelia</taxon>
    </lineage>
</organism>
<dbReference type="Proteomes" id="UP000076532">
    <property type="component" value="Unassembled WGS sequence"/>
</dbReference>
<proteinExistence type="predicted"/>
<evidence type="ECO:0000256" key="1">
    <source>
        <dbReference type="SAM" id="MobiDB-lite"/>
    </source>
</evidence>
<dbReference type="AlphaFoldDB" id="A0A166GUV8"/>
<dbReference type="EMBL" id="KV417575">
    <property type="protein sequence ID" value="KZP18189.1"/>
    <property type="molecule type" value="Genomic_DNA"/>
</dbReference>